<comment type="caution">
    <text evidence="2">The sequence shown here is derived from an EMBL/GenBank/DDBJ whole genome shotgun (WGS) entry which is preliminary data.</text>
</comment>
<protein>
    <recommendedName>
        <fullName evidence="1">DUF4015 domain-containing protein</fullName>
    </recommendedName>
</protein>
<dbReference type="RefSeq" id="WP_116062445.1">
    <property type="nucleotide sequence ID" value="NZ_QRDZ01000016.1"/>
</dbReference>
<dbReference type="SUPFAM" id="SSF51445">
    <property type="entry name" value="(Trans)glycosidases"/>
    <property type="match status" value="1"/>
</dbReference>
<evidence type="ECO:0000259" key="1">
    <source>
        <dbReference type="Pfam" id="PF13200"/>
    </source>
</evidence>
<evidence type="ECO:0000313" key="3">
    <source>
        <dbReference type="Proteomes" id="UP000256977"/>
    </source>
</evidence>
<accession>A0A3D9JNF9</accession>
<evidence type="ECO:0000313" key="2">
    <source>
        <dbReference type="EMBL" id="RED75349.1"/>
    </source>
</evidence>
<dbReference type="Pfam" id="PF13200">
    <property type="entry name" value="DUF4015"/>
    <property type="match status" value="1"/>
</dbReference>
<keyword evidence="3" id="KW-1185">Reference proteome</keyword>
<name>A0A3D9JNF9_9BACL</name>
<dbReference type="EMBL" id="QRDZ01000016">
    <property type="protein sequence ID" value="RED75349.1"/>
    <property type="molecule type" value="Genomic_DNA"/>
</dbReference>
<gene>
    <name evidence="2" type="ORF">DFP98_116153</name>
</gene>
<dbReference type="Gene3D" id="3.20.20.80">
    <property type="entry name" value="Glycosidases"/>
    <property type="match status" value="1"/>
</dbReference>
<feature type="domain" description="DUF4015" evidence="1">
    <location>
        <begin position="95"/>
        <end position="416"/>
    </location>
</feature>
<dbReference type="OrthoDB" id="9774125at2"/>
<reference evidence="2 3" key="1">
    <citation type="submission" date="2018-07" db="EMBL/GenBank/DDBJ databases">
        <title>Genomic Encyclopedia of Type Strains, Phase III (KMG-III): the genomes of soil and plant-associated and newly described type strains.</title>
        <authorList>
            <person name="Whitman W."/>
        </authorList>
    </citation>
    <scope>NUCLEOTIDE SEQUENCE [LARGE SCALE GENOMIC DNA]</scope>
    <source>
        <strain evidence="2 3">CECT 7287</strain>
    </source>
</reference>
<dbReference type="Proteomes" id="UP000256977">
    <property type="component" value="Unassembled WGS sequence"/>
</dbReference>
<organism evidence="2 3">
    <name type="scientific">Cohnella phaseoli</name>
    <dbReference type="NCBI Taxonomy" id="456490"/>
    <lineage>
        <taxon>Bacteria</taxon>
        <taxon>Bacillati</taxon>
        <taxon>Bacillota</taxon>
        <taxon>Bacilli</taxon>
        <taxon>Bacillales</taxon>
        <taxon>Paenibacillaceae</taxon>
        <taxon>Cohnella</taxon>
    </lineage>
</organism>
<dbReference type="InterPro" id="IPR025275">
    <property type="entry name" value="DUF4015"/>
</dbReference>
<dbReference type="AlphaFoldDB" id="A0A3D9JNF9"/>
<sequence length="421" mass="46668">MAAHPPIHKFGIFLLSVWIATISSGCSNGASDSAATRDLHRLEHGLRQASDRPINDLKLKRKPDADSINVKIPAPKAQSQKQALSSVKPPSSIRAIYVTSYVASGSRMNQLIDLVNRTELNAMVLDVNSGIALTAPGRSNAKDGSIRPIPSERKAAKHYREVIGKLKKQNIYLIARIVTFKNPELAKAVPAWAIKRKSGATWTDRSGTPWVNPYKQASWEYPIALAKYAAELGFDEVQFDYVRFPENESKVDREVDYANTRKWTKEQAIAAFLRQAKAALRPTGIAVAADVFGMVGSSEDDIGIGQKWNAIAPEVDVISPMVYPSHYSEGMWAIAYPDLTPGPIVKRALKDASNHNRQLKDKGIAAAQIRPWLQSFTATWIHPHQQYGAAQIREQIEAARKAGIHSYMLWNSSCKYPQFKS</sequence>
<dbReference type="InterPro" id="IPR017853">
    <property type="entry name" value="GH"/>
</dbReference>
<proteinExistence type="predicted"/>